<dbReference type="GO" id="GO:0005975">
    <property type="term" value="P:carbohydrate metabolic process"/>
    <property type="evidence" value="ECO:0007669"/>
    <property type="project" value="InterPro"/>
</dbReference>
<feature type="domain" description="Mannosylglycerate hydrolase MGH1-like glycoside hydrolase" evidence="2">
    <location>
        <begin position="362"/>
        <end position="597"/>
    </location>
</feature>
<evidence type="ECO:0000259" key="2">
    <source>
        <dbReference type="Pfam" id="PF22422"/>
    </source>
</evidence>
<dbReference type="InterPro" id="IPR054491">
    <property type="entry name" value="MGH1-like_GH"/>
</dbReference>
<dbReference type="Pfam" id="PF22422">
    <property type="entry name" value="MGH1-like_GH"/>
    <property type="match status" value="1"/>
</dbReference>
<evidence type="ECO:0000313" key="3">
    <source>
        <dbReference type="EMBL" id="SAL84424.1"/>
    </source>
</evidence>
<feature type="domain" description="Putative glycogen debranching enzyme N-terminal" evidence="1">
    <location>
        <begin position="16"/>
        <end position="204"/>
    </location>
</feature>
<accession>A0A158KTL1</accession>
<evidence type="ECO:0000313" key="4">
    <source>
        <dbReference type="Proteomes" id="UP000054770"/>
    </source>
</evidence>
<dbReference type="Gene3D" id="1.50.10.10">
    <property type="match status" value="1"/>
</dbReference>
<dbReference type="RefSeq" id="WP_087649133.1">
    <property type="nucleotide sequence ID" value="NZ_FCON02000159.1"/>
</dbReference>
<name>A0A158KTL1_9BURK</name>
<dbReference type="SUPFAM" id="SSF48208">
    <property type="entry name" value="Six-hairpin glycosidases"/>
    <property type="match status" value="1"/>
</dbReference>
<evidence type="ECO:0000259" key="1">
    <source>
        <dbReference type="Pfam" id="PF14742"/>
    </source>
</evidence>
<dbReference type="InterPro" id="IPR032856">
    <property type="entry name" value="GDE_N_bis"/>
</dbReference>
<organism evidence="3 4">
    <name type="scientific">Caballeronia choica</name>
    <dbReference type="NCBI Taxonomy" id="326476"/>
    <lineage>
        <taxon>Bacteria</taxon>
        <taxon>Pseudomonadati</taxon>
        <taxon>Pseudomonadota</taxon>
        <taxon>Betaproteobacteria</taxon>
        <taxon>Burkholderiales</taxon>
        <taxon>Burkholderiaceae</taxon>
        <taxon>Caballeronia</taxon>
    </lineage>
</organism>
<dbReference type="InterPro" id="IPR012341">
    <property type="entry name" value="6hp_glycosidase-like_sf"/>
</dbReference>
<dbReference type="Proteomes" id="UP000054770">
    <property type="component" value="Unassembled WGS sequence"/>
</dbReference>
<comment type="caution">
    <text evidence="3">The sequence shown here is derived from an EMBL/GenBank/DDBJ whole genome shotgun (WGS) entry which is preliminary data.</text>
</comment>
<proteinExistence type="predicted"/>
<reference evidence="3" key="1">
    <citation type="submission" date="2016-01" db="EMBL/GenBank/DDBJ databases">
        <authorList>
            <person name="Peeters C."/>
        </authorList>
    </citation>
    <scope>NUCLEOTIDE SEQUENCE [LARGE SCALE GENOMIC DNA]</scope>
    <source>
        <strain evidence="3">LMG 22940</strain>
    </source>
</reference>
<gene>
    <name evidence="3" type="ORF">AWB68_07298</name>
</gene>
<dbReference type="OrthoDB" id="9759959at2"/>
<keyword evidence="4" id="KW-1185">Reference proteome</keyword>
<dbReference type="Pfam" id="PF14742">
    <property type="entry name" value="GDE_N_bis"/>
    <property type="match status" value="1"/>
</dbReference>
<protein>
    <submittedName>
        <fullName evidence="3">Amylo-alpha-1,6-glucosidase</fullName>
    </submittedName>
</protein>
<dbReference type="AlphaFoldDB" id="A0A158KTL1"/>
<sequence length="730" mass="81570">MSLKVKVGPAQLSVHRGHTVLLTEPDGRIETQTQRGLYFYDTRVISNWMVYANGEPWDLLNGGTPASNVAKIFLTNRRLVTETGVVAPRTLGLTLSRRIVDGLHEDVDLVNYSQSKVRFNLEVAVRSDFADIFEVKSGHLVRRGRITTTWGEQKQRLCTTYRNLDFCRGVAITARNSGGAAVYANGRLSFDVEIVPGAHWHCCLHYDLFDGDACSAAPESCNSSEGSAQDDIKMLADWRAGLLKADSSNSVFRRLFRQAIDDMAAFRLPVRTIDGEPTVPAAGLPWFVALFGRDSLIASLQTALVHSDFLRGTLAVLGAWQACECEEYRDAEPGKIMHELRLGELAKLNLVPHTPYYGTADATPLYLIALHTAWTCTGDRDLLSRHLPTAERCLKWIDEYGDRDGDGFQEYETRSSDGLVNQGWKDSGDALVYPDGSLVKGPKALCELQGYVYDTWLRMAKIYDALDNPVRATELRCKAEALYARFNEAFWDERTGFYAFALDGDKKKVMSVASNPGHCLWSGIVPPERGARVVERLMQVDMWSGWGIRTLSADHPAYNPYSYQKGAVWPHDNGLIAEGFRRYGYAQQAGRIAHDVWAAGSFFALNQLPELYAGLHRNAANFPVQYVGANVPQAWAAGSVFSLLNAILGLQPDAPNAMLYVDPVLPPWLGDLTLRDLRVGQQTFDIRFWRDIDVTHFTVLRGDENAVARREMTEWRESMTCKDENPPRPT</sequence>
<dbReference type="EMBL" id="FCON02000159">
    <property type="protein sequence ID" value="SAL84424.1"/>
    <property type="molecule type" value="Genomic_DNA"/>
</dbReference>
<dbReference type="InterPro" id="IPR008928">
    <property type="entry name" value="6-hairpin_glycosidase_sf"/>
</dbReference>